<proteinExistence type="predicted"/>
<evidence type="ECO:0000256" key="1">
    <source>
        <dbReference type="SAM" id="MobiDB-lite"/>
    </source>
</evidence>
<feature type="compositionally biased region" description="Acidic residues" evidence="1">
    <location>
        <begin position="453"/>
        <end position="465"/>
    </location>
</feature>
<evidence type="ECO:0000313" key="2">
    <source>
        <dbReference type="EMBL" id="KAL2852086.1"/>
    </source>
</evidence>
<feature type="compositionally biased region" description="Low complexity" evidence="1">
    <location>
        <begin position="373"/>
        <end position="386"/>
    </location>
</feature>
<reference evidence="2 3" key="1">
    <citation type="submission" date="2024-07" db="EMBL/GenBank/DDBJ databases">
        <title>Section-level genome sequencing and comparative genomics of Aspergillus sections Usti and Cavernicolus.</title>
        <authorList>
            <consortium name="Lawrence Berkeley National Laboratory"/>
            <person name="Nybo J.L."/>
            <person name="Vesth T.C."/>
            <person name="Theobald S."/>
            <person name="Frisvad J.C."/>
            <person name="Larsen T.O."/>
            <person name="Kjaerboelling I."/>
            <person name="Rothschild-Mancinelli K."/>
            <person name="Lyhne E.K."/>
            <person name="Kogle M.E."/>
            <person name="Barry K."/>
            <person name="Clum A."/>
            <person name="Na H."/>
            <person name="Ledsgaard L."/>
            <person name="Lin J."/>
            <person name="Lipzen A."/>
            <person name="Kuo A."/>
            <person name="Riley R."/>
            <person name="Mondo S."/>
            <person name="Labutti K."/>
            <person name="Haridas S."/>
            <person name="Pangalinan J."/>
            <person name="Salamov A.A."/>
            <person name="Simmons B.A."/>
            <person name="Magnuson J.K."/>
            <person name="Chen J."/>
            <person name="Drula E."/>
            <person name="Henrissat B."/>
            <person name="Wiebenga A."/>
            <person name="Lubbers R.J."/>
            <person name="Gomes A.C."/>
            <person name="Makela M.R."/>
            <person name="Stajich J."/>
            <person name="Grigoriev I.V."/>
            <person name="Mortensen U.H."/>
            <person name="De Vries R.P."/>
            <person name="Baker S.E."/>
            <person name="Andersen M.R."/>
        </authorList>
    </citation>
    <scope>NUCLEOTIDE SEQUENCE [LARGE SCALE GENOMIC DNA]</scope>
    <source>
        <strain evidence="2 3">CBS 123904</strain>
    </source>
</reference>
<evidence type="ECO:0008006" key="4">
    <source>
        <dbReference type="Google" id="ProtNLM"/>
    </source>
</evidence>
<protein>
    <recommendedName>
        <fullName evidence="4">N-acetyltransferase domain-containing protein</fullName>
    </recommendedName>
</protein>
<feature type="region of interest" description="Disordered" evidence="1">
    <location>
        <begin position="1"/>
        <end position="31"/>
    </location>
</feature>
<accession>A0ABR4KIL8</accession>
<sequence length="567" mass="61260">MAEPTRPINVSDQGGAQHPQETAENTATVDPLPNLEVTETKWGLELSLLCSSNRTTTPLSQKRNAAANLFSQAYDRDPICHFLIGDMTNDTIRTHLVPYWKAIVRAALMQGATIYEGNRWSTAAIVFPPGKSIDDRSRWRSFALSGFDEVWKVIAKDGKKRLIDNYCAASTQMKETALGDRRGFHIFALATMHHEQSKGLARTFITRLQEMAYREKAPLWIETAVPRTHELLWTTGFVLAAECQVGEGICTANGKFNGGESKPGIKLQGMIWIPTAGPYRLCQLPPEGKTPAAGASGAVLPAVGKPTDQEHDGNPIAESSTAAAASGAKWTEQTMARLGWRPQEEDESTATGYMHVEDLRPLLGGDPYEEGSKSASKSKARQSGAGDVQDSDPLPSGMASQAIMSTSPVEPVAIKGESTEAAKGKAPQCKGGLSRTPSSRPGAGGRKVRFDSIEEEEEEEEEGEEELKLSPDVGKADRWMLFPDKELEQEFWGKGGDGIHESPTRYTRRTGSNESEFIAEERAEDIAIGAGAVQGQTKQGEAGEGEEGSDQGKSPPADDVGEEDIGS</sequence>
<feature type="compositionally biased region" description="Polar residues" evidence="1">
    <location>
        <begin position="8"/>
        <end position="28"/>
    </location>
</feature>
<comment type="caution">
    <text evidence="2">The sequence shown here is derived from an EMBL/GenBank/DDBJ whole genome shotgun (WGS) entry which is preliminary data.</text>
</comment>
<dbReference type="Gene3D" id="3.40.630.30">
    <property type="match status" value="1"/>
</dbReference>
<dbReference type="Proteomes" id="UP001610446">
    <property type="component" value="Unassembled WGS sequence"/>
</dbReference>
<feature type="region of interest" description="Disordered" evidence="1">
    <location>
        <begin position="491"/>
        <end position="567"/>
    </location>
</feature>
<dbReference type="EMBL" id="JBFXLU010000026">
    <property type="protein sequence ID" value="KAL2852086.1"/>
    <property type="molecule type" value="Genomic_DNA"/>
</dbReference>
<feature type="compositionally biased region" description="Polar residues" evidence="1">
    <location>
        <begin position="398"/>
        <end position="408"/>
    </location>
</feature>
<feature type="compositionally biased region" description="Low complexity" evidence="1">
    <location>
        <begin position="317"/>
        <end position="328"/>
    </location>
</feature>
<name>A0ABR4KIL8_9EURO</name>
<gene>
    <name evidence="2" type="ORF">BJY01DRAFT_244699</name>
</gene>
<feature type="region of interest" description="Disordered" evidence="1">
    <location>
        <begin position="360"/>
        <end position="471"/>
    </location>
</feature>
<organism evidence="2 3">
    <name type="scientific">Aspergillus pseudoustus</name>
    <dbReference type="NCBI Taxonomy" id="1810923"/>
    <lineage>
        <taxon>Eukaryota</taxon>
        <taxon>Fungi</taxon>
        <taxon>Dikarya</taxon>
        <taxon>Ascomycota</taxon>
        <taxon>Pezizomycotina</taxon>
        <taxon>Eurotiomycetes</taxon>
        <taxon>Eurotiomycetidae</taxon>
        <taxon>Eurotiales</taxon>
        <taxon>Aspergillaceae</taxon>
        <taxon>Aspergillus</taxon>
        <taxon>Aspergillus subgen. Nidulantes</taxon>
    </lineage>
</organism>
<keyword evidence="3" id="KW-1185">Reference proteome</keyword>
<evidence type="ECO:0000313" key="3">
    <source>
        <dbReference type="Proteomes" id="UP001610446"/>
    </source>
</evidence>
<feature type="region of interest" description="Disordered" evidence="1">
    <location>
        <begin position="290"/>
        <end position="329"/>
    </location>
</feature>